<dbReference type="Proteomes" id="UP001164439">
    <property type="component" value="Chromosome"/>
</dbReference>
<name>A0ABY7K759_9ACTN</name>
<dbReference type="EMBL" id="CP114413">
    <property type="protein sequence ID" value="WAZ19460.1"/>
    <property type="molecule type" value="Genomic_DNA"/>
</dbReference>
<evidence type="ECO:0008006" key="3">
    <source>
        <dbReference type="Google" id="ProtNLM"/>
    </source>
</evidence>
<gene>
    <name evidence="1" type="ORF">STRCI_000515</name>
</gene>
<sequence length="372" mass="40235">MQDPSSAWRVPFSARAFPESAAVAQWITRNRHEAWRAVRAAEQQAAAGPEQRHLYGVALLTAGLPFTAWKELREAEYEASQAAGGKSEGLLPEGADDDPTVRALRADLATAAARCGLGDLAVNQLLEASKCLQGPDGEWVELMQRGEELTTALNKRSPERSLHRLRSAYFAELSERGEAGSLHRLELAKSLLALGDLDHSIDDFDAAEDVLVPLGEDAEVGDVALELLVGMHLRAGTRDRELRERSRRKLHRVRPHSAVLREGADADDGSRMLRGLETQHTAGVLGFLAEAAKDPVQARTFLDRLFLMARAHPDQPHCAVAAALIHVGKGEHTRAQQALDCTDGPLGDRDRAGLTALGLTVPPSAPARKEAG</sequence>
<reference evidence="1" key="1">
    <citation type="submission" date="2022-12" db="EMBL/GenBank/DDBJ databases">
        <authorList>
            <person name="Ruckert C."/>
            <person name="Busche T."/>
            <person name="Kalinowski J."/>
            <person name="Wittmann C."/>
        </authorList>
    </citation>
    <scope>NUCLEOTIDE SEQUENCE</scope>
    <source>
        <strain evidence="1">DSM 40467</strain>
    </source>
</reference>
<evidence type="ECO:0000313" key="2">
    <source>
        <dbReference type="Proteomes" id="UP001164439"/>
    </source>
</evidence>
<dbReference type="RefSeq" id="WP_269657149.1">
    <property type="nucleotide sequence ID" value="NZ_CP114413.1"/>
</dbReference>
<accession>A0ABY7K759</accession>
<evidence type="ECO:0000313" key="1">
    <source>
        <dbReference type="EMBL" id="WAZ19460.1"/>
    </source>
</evidence>
<protein>
    <recommendedName>
        <fullName evidence="3">Tetratricopeptide repeat protein</fullName>
    </recommendedName>
</protein>
<keyword evidence="2" id="KW-1185">Reference proteome</keyword>
<organism evidence="1 2">
    <name type="scientific">Streptomyces cinnabarinus</name>
    <dbReference type="NCBI Taxonomy" id="67287"/>
    <lineage>
        <taxon>Bacteria</taxon>
        <taxon>Bacillati</taxon>
        <taxon>Actinomycetota</taxon>
        <taxon>Actinomycetes</taxon>
        <taxon>Kitasatosporales</taxon>
        <taxon>Streptomycetaceae</taxon>
        <taxon>Streptomyces</taxon>
    </lineage>
</organism>
<proteinExistence type="predicted"/>